<dbReference type="AlphaFoldDB" id="A0AAV2W0X1"/>
<evidence type="ECO:0000313" key="1">
    <source>
        <dbReference type="EMBL" id="CDI67223.1"/>
    </source>
</evidence>
<reference evidence="1 2" key="1">
    <citation type="submission" date="2013-10" db="EMBL/GenBank/DDBJ databases">
        <authorList>
            <person name="Manrique M."/>
        </authorList>
    </citation>
    <scope>NUCLEOTIDE SEQUENCE [LARGE SCALE GENOMIC DNA]</scope>
    <source>
        <strain evidence="1 2">IM386</strain>
    </source>
</reference>
<sequence length="83" mass="9425">MCAVVRLNLQGWHDDAFCVCCDEIGIARKTIFSASSLLVLPVRWPMICKQEKRPAVRVPPAFQREEKKKEGVSFSADVYIVDK</sequence>
<protein>
    <recommendedName>
        <fullName evidence="3">Transposase</fullName>
    </recommendedName>
</protein>
<dbReference type="EMBL" id="CBUQ010000005">
    <property type="protein sequence ID" value="CDI67223.1"/>
    <property type="molecule type" value="Genomic_DNA"/>
</dbReference>
<evidence type="ECO:0000313" key="2">
    <source>
        <dbReference type="Proteomes" id="UP000035645"/>
    </source>
</evidence>
<name>A0AAV2W0X1_9BIFI</name>
<organism evidence="1 2">
    <name type="scientific">Bifidobacterium animalis subsp. animalis IM386</name>
    <dbReference type="NCBI Taxonomy" id="1402194"/>
    <lineage>
        <taxon>Bacteria</taxon>
        <taxon>Bacillati</taxon>
        <taxon>Actinomycetota</taxon>
        <taxon>Actinomycetes</taxon>
        <taxon>Bifidobacteriales</taxon>
        <taxon>Bifidobacteriaceae</taxon>
        <taxon>Bifidobacterium</taxon>
    </lineage>
</organism>
<evidence type="ECO:0008006" key="3">
    <source>
        <dbReference type="Google" id="ProtNLM"/>
    </source>
</evidence>
<proteinExistence type="predicted"/>
<reference evidence="1 2" key="2">
    <citation type="submission" date="2015-01" db="EMBL/GenBank/DDBJ databases">
        <title>Genome sequence of a Bifidobacterium animalis strain.</title>
        <authorList>
            <person name="Bogovic-Matijasic B."/>
            <person name="Hacin B."/>
            <person name="Citar M."/>
            <person name="Svigelj K."/>
            <person name="Stempelj M."/>
            <person name="Rogelj I."/>
        </authorList>
    </citation>
    <scope>NUCLEOTIDE SEQUENCE [LARGE SCALE GENOMIC DNA]</scope>
    <source>
        <strain evidence="1 2">IM386</strain>
    </source>
</reference>
<accession>A0AAV2W0X1</accession>
<dbReference type="Proteomes" id="UP000035645">
    <property type="component" value="Unassembled WGS sequence"/>
</dbReference>
<comment type="caution">
    <text evidence="1">The sequence shown here is derived from an EMBL/GenBank/DDBJ whole genome shotgun (WGS) entry which is preliminary data.</text>
</comment>
<gene>
    <name evidence="1" type="ORF">BANIM336_00532</name>
</gene>